<comment type="caution">
    <text evidence="2">The sequence shown here is derived from an EMBL/GenBank/DDBJ whole genome shotgun (WGS) entry which is preliminary data.</text>
</comment>
<accession>A0A843UB80</accession>
<evidence type="ECO:0008006" key="4">
    <source>
        <dbReference type="Google" id="ProtNLM"/>
    </source>
</evidence>
<name>A0A843UB80_COLES</name>
<organism evidence="2 3">
    <name type="scientific">Colocasia esculenta</name>
    <name type="common">Wild taro</name>
    <name type="synonym">Arum esculentum</name>
    <dbReference type="NCBI Taxonomy" id="4460"/>
    <lineage>
        <taxon>Eukaryota</taxon>
        <taxon>Viridiplantae</taxon>
        <taxon>Streptophyta</taxon>
        <taxon>Embryophyta</taxon>
        <taxon>Tracheophyta</taxon>
        <taxon>Spermatophyta</taxon>
        <taxon>Magnoliopsida</taxon>
        <taxon>Liliopsida</taxon>
        <taxon>Araceae</taxon>
        <taxon>Aroideae</taxon>
        <taxon>Colocasieae</taxon>
        <taxon>Colocasia</taxon>
    </lineage>
</organism>
<feature type="non-terminal residue" evidence="2">
    <location>
        <position position="350"/>
    </location>
</feature>
<feature type="region of interest" description="Disordered" evidence="1">
    <location>
        <begin position="170"/>
        <end position="198"/>
    </location>
</feature>
<evidence type="ECO:0000313" key="3">
    <source>
        <dbReference type="Proteomes" id="UP000652761"/>
    </source>
</evidence>
<dbReference type="Gene3D" id="3.10.20.90">
    <property type="entry name" value="Phosphatidylinositol 3-kinase Catalytic Subunit, Chain A, domain 1"/>
    <property type="match status" value="1"/>
</dbReference>
<evidence type="ECO:0000256" key="1">
    <source>
        <dbReference type="SAM" id="MobiDB-lite"/>
    </source>
</evidence>
<dbReference type="AlphaFoldDB" id="A0A843UB80"/>
<dbReference type="OrthoDB" id="1305878at2759"/>
<feature type="compositionally biased region" description="Basic and acidic residues" evidence="1">
    <location>
        <begin position="78"/>
        <end position="87"/>
    </location>
</feature>
<keyword evidence="3" id="KW-1185">Reference proteome</keyword>
<dbReference type="InterPro" id="IPR044807">
    <property type="entry name" value="DRIP1-like"/>
</dbReference>
<dbReference type="EMBL" id="NMUH01000524">
    <property type="protein sequence ID" value="MQL80755.1"/>
    <property type="molecule type" value="Genomic_DNA"/>
</dbReference>
<dbReference type="PANTHER" id="PTHR46293:SF1">
    <property type="entry name" value="OS03G0632800 PROTEIN"/>
    <property type="match status" value="1"/>
</dbReference>
<gene>
    <name evidence="2" type="ORF">Taro_013207</name>
</gene>
<evidence type="ECO:0000313" key="2">
    <source>
        <dbReference type="EMBL" id="MQL80755.1"/>
    </source>
</evidence>
<sequence>PDHNLQDVRAKIFPFKRRKVKAPELVPSISLPTRRKERSLSSLVVSTPRVATQSGLTGRRTKSVARKASALRGLGIDDPIKKEKNTEDYPESSSSAEILSKIAQSKRQSSSNVEPSDYRPSKELDIRVDPSVDKTEMWKPLNCLVEAANRTKSLKFSGQNLVIKSGQTIGPENEVDTHRNHPHKGKLQYDKNNSEPTTPVLTKARRMHGVGRKRAASSRELGTSTQALLDAANVKHERRISPIWFSLISAPEQEEDTRLPQIPACYLRIKDGSLPVSFIQKYLAMKLDLASETEVEITCRGQPVVPTLALHKLVDLWLQTGSSQKAQASIGTSAKDFVMVLAYARKLPSV</sequence>
<dbReference type="Proteomes" id="UP000652761">
    <property type="component" value="Unassembled WGS sequence"/>
</dbReference>
<reference evidence="2" key="1">
    <citation type="submission" date="2017-07" db="EMBL/GenBank/DDBJ databases">
        <title>Taro Niue Genome Assembly and Annotation.</title>
        <authorList>
            <person name="Atibalentja N."/>
            <person name="Keating K."/>
            <person name="Fields C.J."/>
        </authorList>
    </citation>
    <scope>NUCLEOTIDE SEQUENCE</scope>
    <source>
        <strain evidence="2">Niue_2</strain>
        <tissue evidence="2">Leaf</tissue>
    </source>
</reference>
<feature type="compositionally biased region" description="Polar residues" evidence="1">
    <location>
        <begin position="91"/>
        <end position="114"/>
    </location>
</feature>
<feature type="region of interest" description="Disordered" evidence="1">
    <location>
        <begin position="33"/>
        <end position="64"/>
    </location>
</feature>
<proteinExistence type="predicted"/>
<feature type="compositionally biased region" description="Polar residues" evidence="1">
    <location>
        <begin position="40"/>
        <end position="56"/>
    </location>
</feature>
<dbReference type="PANTHER" id="PTHR46293">
    <property type="entry name" value="E3 UBIQUITIN PROTEIN LIGASE DRIP1"/>
    <property type="match status" value="1"/>
</dbReference>
<feature type="region of interest" description="Disordered" evidence="1">
    <location>
        <begin position="76"/>
        <end position="124"/>
    </location>
</feature>
<dbReference type="GO" id="GO:0004842">
    <property type="term" value="F:ubiquitin-protein transferase activity"/>
    <property type="evidence" value="ECO:0007669"/>
    <property type="project" value="InterPro"/>
</dbReference>
<protein>
    <recommendedName>
        <fullName evidence="4">E3 ubiquitin protein ligase DRIP2</fullName>
    </recommendedName>
</protein>